<dbReference type="EMBL" id="BAAAZR010000052">
    <property type="protein sequence ID" value="GAA3841659.1"/>
    <property type="molecule type" value="Genomic_DNA"/>
</dbReference>
<evidence type="ECO:0000313" key="2">
    <source>
        <dbReference type="EMBL" id="GAA3841659.1"/>
    </source>
</evidence>
<dbReference type="Pfam" id="PF07336">
    <property type="entry name" value="ABATE"/>
    <property type="match status" value="1"/>
</dbReference>
<gene>
    <name evidence="2" type="ORF">GCM10022226_75170</name>
</gene>
<dbReference type="Proteomes" id="UP001500888">
    <property type="component" value="Unassembled WGS sequence"/>
</dbReference>
<dbReference type="SUPFAM" id="SSF160904">
    <property type="entry name" value="Jann2411-like"/>
    <property type="match status" value="1"/>
</dbReference>
<dbReference type="InterPro" id="IPR023286">
    <property type="entry name" value="ABATE_dom_sf"/>
</dbReference>
<comment type="caution">
    <text evidence="2">The sequence shown here is derived from an EMBL/GenBank/DDBJ whole genome shotgun (WGS) entry which is preliminary data.</text>
</comment>
<reference evidence="3" key="1">
    <citation type="journal article" date="2019" name="Int. J. Syst. Evol. Microbiol.">
        <title>The Global Catalogue of Microorganisms (GCM) 10K type strain sequencing project: providing services to taxonomists for standard genome sequencing and annotation.</title>
        <authorList>
            <consortium name="The Broad Institute Genomics Platform"/>
            <consortium name="The Broad Institute Genome Sequencing Center for Infectious Disease"/>
            <person name="Wu L."/>
            <person name="Ma J."/>
        </authorList>
    </citation>
    <scope>NUCLEOTIDE SEQUENCE [LARGE SCALE GENOMIC DNA]</scope>
    <source>
        <strain evidence="3">JCM 16908</strain>
    </source>
</reference>
<dbReference type="PANTHER" id="PTHR35525">
    <property type="entry name" value="BLL6575 PROTEIN"/>
    <property type="match status" value="1"/>
</dbReference>
<dbReference type="InterPro" id="IPR021005">
    <property type="entry name" value="Znf_CGNR"/>
</dbReference>
<evidence type="ECO:0000259" key="1">
    <source>
        <dbReference type="Pfam" id="PF11706"/>
    </source>
</evidence>
<protein>
    <submittedName>
        <fullName evidence="2">CGNR zinc finger domain-containing protein</fullName>
    </submittedName>
</protein>
<evidence type="ECO:0000313" key="3">
    <source>
        <dbReference type="Proteomes" id="UP001500888"/>
    </source>
</evidence>
<keyword evidence="3" id="KW-1185">Reference proteome</keyword>
<sequence>MSDSLALRFTRTIRARNGEVADALADTAGLTAWVRQNAADLGVDAGGFTASDSLRDEVVLLRQAVRALFARAVAPGEPSSADAARLPAFTEALAAVNAAAMAVPLAPQLDWPACSEPTVRVTPSAQVSEQVRLRATLARAAIEFLAGPERERLRACPAPRCVIYFIKEHTRQEWCSVTCGNRARAARHYQRHRDHL</sequence>
<dbReference type="InterPro" id="IPR010852">
    <property type="entry name" value="ABATE"/>
</dbReference>
<name>A0ABP7JDY7_9ACTN</name>
<proteinExistence type="predicted"/>
<feature type="domain" description="Zinc finger CGNR" evidence="1">
    <location>
        <begin position="152"/>
        <end position="192"/>
    </location>
</feature>
<dbReference type="PANTHER" id="PTHR35525:SF3">
    <property type="entry name" value="BLL6575 PROTEIN"/>
    <property type="match status" value="1"/>
</dbReference>
<organism evidence="2 3">
    <name type="scientific">Sphaerisporangium flaviroseum</name>
    <dbReference type="NCBI Taxonomy" id="509199"/>
    <lineage>
        <taxon>Bacteria</taxon>
        <taxon>Bacillati</taxon>
        <taxon>Actinomycetota</taxon>
        <taxon>Actinomycetes</taxon>
        <taxon>Streptosporangiales</taxon>
        <taxon>Streptosporangiaceae</taxon>
        <taxon>Sphaerisporangium</taxon>
    </lineage>
</organism>
<dbReference type="RefSeq" id="WP_344952039.1">
    <property type="nucleotide sequence ID" value="NZ_BAAAZR010000052.1"/>
</dbReference>
<dbReference type="Gene3D" id="1.10.3300.10">
    <property type="entry name" value="Jann2411-like domain"/>
    <property type="match status" value="1"/>
</dbReference>
<accession>A0ABP7JDY7</accession>
<dbReference type="Pfam" id="PF11706">
    <property type="entry name" value="zf-CGNR"/>
    <property type="match status" value="1"/>
</dbReference>